<feature type="compositionally biased region" description="Low complexity" evidence="1">
    <location>
        <begin position="219"/>
        <end position="238"/>
    </location>
</feature>
<reference evidence="2" key="1">
    <citation type="journal article" date="2021" name="Nat. Commun.">
        <title>Genetic determinants of endophytism in the Arabidopsis root mycobiome.</title>
        <authorList>
            <person name="Mesny F."/>
            <person name="Miyauchi S."/>
            <person name="Thiergart T."/>
            <person name="Pickel B."/>
            <person name="Atanasova L."/>
            <person name="Karlsson M."/>
            <person name="Huettel B."/>
            <person name="Barry K.W."/>
            <person name="Haridas S."/>
            <person name="Chen C."/>
            <person name="Bauer D."/>
            <person name="Andreopoulos W."/>
            <person name="Pangilinan J."/>
            <person name="LaButti K."/>
            <person name="Riley R."/>
            <person name="Lipzen A."/>
            <person name="Clum A."/>
            <person name="Drula E."/>
            <person name="Henrissat B."/>
            <person name="Kohler A."/>
            <person name="Grigoriev I.V."/>
            <person name="Martin F.M."/>
            <person name="Hacquard S."/>
        </authorList>
    </citation>
    <scope>NUCLEOTIDE SEQUENCE</scope>
    <source>
        <strain evidence="2">MPI-CAGE-CH-0230</strain>
    </source>
</reference>
<comment type="caution">
    <text evidence="2">The sequence shown here is derived from an EMBL/GenBank/DDBJ whole genome shotgun (WGS) entry which is preliminary data.</text>
</comment>
<keyword evidence="3" id="KW-1185">Reference proteome</keyword>
<dbReference type="Proteomes" id="UP000756346">
    <property type="component" value="Unassembled WGS sequence"/>
</dbReference>
<feature type="region of interest" description="Disordered" evidence="1">
    <location>
        <begin position="215"/>
        <end position="252"/>
    </location>
</feature>
<evidence type="ECO:0000256" key="1">
    <source>
        <dbReference type="SAM" id="MobiDB-lite"/>
    </source>
</evidence>
<protein>
    <submittedName>
        <fullName evidence="2">Uncharacterized protein</fullName>
    </submittedName>
</protein>
<dbReference type="GeneID" id="70185102"/>
<evidence type="ECO:0000313" key="2">
    <source>
        <dbReference type="EMBL" id="KAH7018467.1"/>
    </source>
</evidence>
<evidence type="ECO:0000313" key="3">
    <source>
        <dbReference type="Proteomes" id="UP000756346"/>
    </source>
</evidence>
<dbReference type="AlphaFoldDB" id="A0A9P9BN47"/>
<dbReference type="OrthoDB" id="5237294at2759"/>
<gene>
    <name evidence="2" type="ORF">B0I36DRAFT_336007</name>
</gene>
<sequence>MNAPTPTQTPLSTTTSVPAAAVTFNAIWNYPVGPSSLMASIITSYDLVDQQTTAVVHYAVDCPPADKPDNNMCRSLGMYPMEVYYTQGSVRAGLMTDQFRDRTTAWTCHLGTCPSSATACHGPVSASCNLTITGSAGPATTRYAFPEPCGQNSVPIEITAGLDKVSMPAYWLPTGTWTDVAEYAAAMTSAWNSELVESGCSTRLALDVLVSSAAQDGESSTAGPPATTTTDGGSASTTPPAPVPPVQTAGAARTGAGSHGLKVIGVVGAICGLTQMVLSL</sequence>
<organism evidence="2 3">
    <name type="scientific">Microdochium trichocladiopsis</name>
    <dbReference type="NCBI Taxonomy" id="1682393"/>
    <lineage>
        <taxon>Eukaryota</taxon>
        <taxon>Fungi</taxon>
        <taxon>Dikarya</taxon>
        <taxon>Ascomycota</taxon>
        <taxon>Pezizomycotina</taxon>
        <taxon>Sordariomycetes</taxon>
        <taxon>Xylariomycetidae</taxon>
        <taxon>Xylariales</taxon>
        <taxon>Microdochiaceae</taxon>
        <taxon>Microdochium</taxon>
    </lineage>
</organism>
<dbReference type="RefSeq" id="XP_046006734.1">
    <property type="nucleotide sequence ID" value="XM_046155556.1"/>
</dbReference>
<proteinExistence type="predicted"/>
<accession>A0A9P9BN47</accession>
<dbReference type="EMBL" id="JAGTJQ010000011">
    <property type="protein sequence ID" value="KAH7018467.1"/>
    <property type="molecule type" value="Genomic_DNA"/>
</dbReference>
<name>A0A9P9BN47_9PEZI</name>